<dbReference type="OrthoDB" id="25503at2759"/>
<feature type="compositionally biased region" description="Polar residues" evidence="1">
    <location>
        <begin position="113"/>
        <end position="127"/>
    </location>
</feature>
<feature type="domain" description="CTLH" evidence="3">
    <location>
        <begin position="471"/>
        <end position="550"/>
    </location>
</feature>
<protein>
    <submittedName>
        <fullName evidence="4">SPRY-domain-containing protein</fullName>
    </submittedName>
</protein>
<proteinExistence type="predicted"/>
<sequence>MSSFASVSGAIIDEGIPSDNSMDEYDSHPGSPVLDALNSTCYEDRIATMPAYLAMSAFGDLWQQSNRESLQESSMDPSRSLLNNQNSRILSQTNGCASQNHVKTPLSSSSSSTNMHNPTALSSPVSSSKRHDMASQQKLNTGSNHFINEYDGSGISFFLPTHMSPLTPNQPVRIQSSPPIISYSADASTDSQTVKTNRPLPSHTGVYYFELKVLDVSPDNGLIVIGFCGPNAQLAKPPGLESNTWGFHSDDGRTLSCLVSSKSYGPKFGLNDVVGCGINFTDGTAFFTKNGMMLGTAFRSLKWGGVAVDAGNDSNNIYAAASALNKPKNTSLHLWGCVGLKRGSSVEMNFGTSGKPFMFDIDLYVRDQKRKTYKVIDEKNITIKDLSIKDLGKVSQEELVRKLITDYLSYAGYVDTARLFKRACADEQITGEKINESQNESDGRDEGFDVEMKDIHENTYDGINKEKDKTELSARFELRSLILSHKFLAALNCLETHYPVLFNSVENGDDNINEDGFINGTNKWTILHAVVFDLHLRQLIQLIITGEKLDAILYGQKLRARFSAHPNLLNKLAYASTLLVYSDINSPDNDYFWNEEMESIVSRESPDTRLFSGLGASELWEAVNKAVLICDGRGCESGLEKMIKKVVGNLGVLSGEDSHTTRFTSSDNTQIVWNGKGNAGFVSVVNDCLNNA</sequence>
<dbReference type="InterPro" id="IPR006594">
    <property type="entry name" value="LisH"/>
</dbReference>
<evidence type="ECO:0000259" key="3">
    <source>
        <dbReference type="PROSITE" id="PS50897"/>
    </source>
</evidence>
<keyword evidence="5" id="KW-1185">Reference proteome</keyword>
<dbReference type="PANTHER" id="PTHR12864">
    <property type="entry name" value="RAN BINDING PROTEIN 9-RELATED"/>
    <property type="match status" value="1"/>
</dbReference>
<feature type="compositionally biased region" description="Polar residues" evidence="1">
    <location>
        <begin position="94"/>
        <end position="106"/>
    </location>
</feature>
<evidence type="ECO:0000313" key="4">
    <source>
        <dbReference type="EMBL" id="ODQ64842.1"/>
    </source>
</evidence>
<dbReference type="STRING" id="857566.A0A1E3PIS4"/>
<dbReference type="InterPro" id="IPR003877">
    <property type="entry name" value="SPRY_dom"/>
</dbReference>
<evidence type="ECO:0000256" key="1">
    <source>
        <dbReference type="SAM" id="MobiDB-lite"/>
    </source>
</evidence>
<name>A0A1E3PIS4_9ASCO</name>
<dbReference type="InterPro" id="IPR001870">
    <property type="entry name" value="B30.2/SPRY"/>
</dbReference>
<dbReference type="EMBL" id="KV454411">
    <property type="protein sequence ID" value="ODQ64842.1"/>
    <property type="molecule type" value="Genomic_DNA"/>
</dbReference>
<dbReference type="Pfam" id="PF00622">
    <property type="entry name" value="SPRY"/>
    <property type="match status" value="1"/>
</dbReference>
<gene>
    <name evidence="4" type="ORF">NADFUDRAFT_83702</name>
</gene>
<feature type="compositionally biased region" description="Polar residues" evidence="1">
    <location>
        <begin position="134"/>
        <end position="144"/>
    </location>
</feature>
<organism evidence="4 5">
    <name type="scientific">Nadsonia fulvescens var. elongata DSM 6958</name>
    <dbReference type="NCBI Taxonomy" id="857566"/>
    <lineage>
        <taxon>Eukaryota</taxon>
        <taxon>Fungi</taxon>
        <taxon>Dikarya</taxon>
        <taxon>Ascomycota</taxon>
        <taxon>Saccharomycotina</taxon>
        <taxon>Dipodascomycetes</taxon>
        <taxon>Dipodascales</taxon>
        <taxon>Dipodascales incertae sedis</taxon>
        <taxon>Nadsonia</taxon>
    </lineage>
</organism>
<dbReference type="AlphaFoldDB" id="A0A1E3PIS4"/>
<dbReference type="PROSITE" id="PS50188">
    <property type="entry name" value="B302_SPRY"/>
    <property type="match status" value="1"/>
</dbReference>
<dbReference type="InterPro" id="IPR024964">
    <property type="entry name" value="CTLH/CRA"/>
</dbReference>
<dbReference type="SMART" id="SM00449">
    <property type="entry name" value="SPRY"/>
    <property type="match status" value="1"/>
</dbReference>
<dbReference type="SUPFAM" id="SSF49899">
    <property type="entry name" value="Concanavalin A-like lectins/glucanases"/>
    <property type="match status" value="1"/>
</dbReference>
<dbReference type="Gene3D" id="2.60.120.920">
    <property type="match status" value="1"/>
</dbReference>
<dbReference type="PROSITE" id="PS50896">
    <property type="entry name" value="LISH"/>
    <property type="match status" value="1"/>
</dbReference>
<evidence type="ECO:0000259" key="2">
    <source>
        <dbReference type="PROSITE" id="PS50188"/>
    </source>
</evidence>
<accession>A0A1E3PIS4</accession>
<dbReference type="InterPro" id="IPR043136">
    <property type="entry name" value="B30.2/SPRY_sf"/>
</dbReference>
<dbReference type="InterPro" id="IPR006595">
    <property type="entry name" value="CTLH_C"/>
</dbReference>
<feature type="domain" description="B30.2/SPRY" evidence="2">
    <location>
        <begin position="141"/>
        <end position="355"/>
    </location>
</feature>
<reference evidence="4 5" key="1">
    <citation type="journal article" date="2016" name="Proc. Natl. Acad. Sci. U.S.A.">
        <title>Comparative genomics of biotechnologically important yeasts.</title>
        <authorList>
            <person name="Riley R."/>
            <person name="Haridas S."/>
            <person name="Wolfe K.H."/>
            <person name="Lopes M.R."/>
            <person name="Hittinger C.T."/>
            <person name="Goeker M."/>
            <person name="Salamov A.A."/>
            <person name="Wisecaver J.H."/>
            <person name="Long T.M."/>
            <person name="Calvey C.H."/>
            <person name="Aerts A.L."/>
            <person name="Barry K.W."/>
            <person name="Choi C."/>
            <person name="Clum A."/>
            <person name="Coughlan A.Y."/>
            <person name="Deshpande S."/>
            <person name="Douglass A.P."/>
            <person name="Hanson S.J."/>
            <person name="Klenk H.-P."/>
            <person name="LaButti K.M."/>
            <person name="Lapidus A."/>
            <person name="Lindquist E.A."/>
            <person name="Lipzen A.M."/>
            <person name="Meier-Kolthoff J.P."/>
            <person name="Ohm R.A."/>
            <person name="Otillar R.P."/>
            <person name="Pangilinan J.L."/>
            <person name="Peng Y."/>
            <person name="Rokas A."/>
            <person name="Rosa C.A."/>
            <person name="Scheuner C."/>
            <person name="Sibirny A.A."/>
            <person name="Slot J.C."/>
            <person name="Stielow J.B."/>
            <person name="Sun H."/>
            <person name="Kurtzman C.P."/>
            <person name="Blackwell M."/>
            <person name="Grigoriev I.V."/>
            <person name="Jeffries T.W."/>
        </authorList>
    </citation>
    <scope>NUCLEOTIDE SEQUENCE [LARGE SCALE GENOMIC DNA]</scope>
    <source>
        <strain evidence="4 5">DSM 6958</strain>
    </source>
</reference>
<dbReference type="Pfam" id="PF10607">
    <property type="entry name" value="CTLH"/>
    <property type="match status" value="1"/>
</dbReference>
<dbReference type="PROSITE" id="PS50897">
    <property type="entry name" value="CTLH"/>
    <property type="match status" value="1"/>
</dbReference>
<dbReference type="Proteomes" id="UP000095009">
    <property type="component" value="Unassembled WGS sequence"/>
</dbReference>
<evidence type="ECO:0000313" key="5">
    <source>
        <dbReference type="Proteomes" id="UP000095009"/>
    </source>
</evidence>
<feature type="region of interest" description="Disordered" evidence="1">
    <location>
        <begin position="94"/>
        <end position="144"/>
    </location>
</feature>
<dbReference type="InterPro" id="IPR050618">
    <property type="entry name" value="Ubq-SigPath_Reg"/>
</dbReference>
<dbReference type="InterPro" id="IPR013320">
    <property type="entry name" value="ConA-like_dom_sf"/>
</dbReference>